<keyword evidence="3" id="KW-1185">Reference proteome</keyword>
<gene>
    <name evidence="2" type="ORF">Phou_038230</name>
</gene>
<reference evidence="2 3" key="1">
    <citation type="submission" date="2020-03" db="EMBL/GenBank/DDBJ databases">
        <title>Whole genome shotgun sequence of Phytohabitans houttuyneae NBRC 108639.</title>
        <authorList>
            <person name="Komaki H."/>
            <person name="Tamura T."/>
        </authorList>
    </citation>
    <scope>NUCLEOTIDE SEQUENCE [LARGE SCALE GENOMIC DNA]</scope>
    <source>
        <strain evidence="2 3">NBRC 108639</strain>
    </source>
</reference>
<evidence type="ECO:0000256" key="1">
    <source>
        <dbReference type="SAM" id="Phobius"/>
    </source>
</evidence>
<feature type="transmembrane region" description="Helical" evidence="1">
    <location>
        <begin position="20"/>
        <end position="41"/>
    </location>
</feature>
<dbReference type="Proteomes" id="UP000482800">
    <property type="component" value="Unassembled WGS sequence"/>
</dbReference>
<keyword evidence="1" id="KW-0812">Transmembrane</keyword>
<dbReference type="EMBL" id="BLPF01000001">
    <property type="protein sequence ID" value="GFJ79643.1"/>
    <property type="molecule type" value="Genomic_DNA"/>
</dbReference>
<accession>A0A6V8K3B5</accession>
<sequence>MTTTAPSEPTTFHDPHKHRRITYIIVAAVAVVLVILGLAMYNRAERNQAAEDKADQLIALFQAQDLPVPDRDQIIRVFGDDGGAMCDDPGNALKKAVRDGLGSNGAAGPGQRPVFIAQRTIEGEKLALSVYCPDQLPAFQTYVNGLDLSDVVKG</sequence>
<keyword evidence="1" id="KW-1133">Transmembrane helix</keyword>
<name>A0A6V8K3B5_9ACTN</name>
<keyword evidence="1" id="KW-0472">Membrane</keyword>
<evidence type="ECO:0000313" key="3">
    <source>
        <dbReference type="Proteomes" id="UP000482800"/>
    </source>
</evidence>
<dbReference type="RefSeq" id="WP_173057165.1">
    <property type="nucleotide sequence ID" value="NZ_BAABGO010000001.1"/>
</dbReference>
<proteinExistence type="predicted"/>
<comment type="caution">
    <text evidence="2">The sequence shown here is derived from an EMBL/GenBank/DDBJ whole genome shotgun (WGS) entry which is preliminary data.</text>
</comment>
<protein>
    <submittedName>
        <fullName evidence="2">Uncharacterized protein</fullName>
    </submittedName>
</protein>
<dbReference type="AlphaFoldDB" id="A0A6V8K3B5"/>
<evidence type="ECO:0000313" key="2">
    <source>
        <dbReference type="EMBL" id="GFJ79643.1"/>
    </source>
</evidence>
<organism evidence="2 3">
    <name type="scientific">Phytohabitans houttuyneae</name>
    <dbReference type="NCBI Taxonomy" id="1076126"/>
    <lineage>
        <taxon>Bacteria</taxon>
        <taxon>Bacillati</taxon>
        <taxon>Actinomycetota</taxon>
        <taxon>Actinomycetes</taxon>
        <taxon>Micromonosporales</taxon>
        <taxon>Micromonosporaceae</taxon>
    </lineage>
</organism>
<reference evidence="2 3" key="2">
    <citation type="submission" date="2020-03" db="EMBL/GenBank/DDBJ databases">
        <authorList>
            <person name="Ichikawa N."/>
            <person name="Kimura A."/>
            <person name="Kitahashi Y."/>
            <person name="Uohara A."/>
        </authorList>
    </citation>
    <scope>NUCLEOTIDE SEQUENCE [LARGE SCALE GENOMIC DNA]</scope>
    <source>
        <strain evidence="2 3">NBRC 108639</strain>
    </source>
</reference>